<evidence type="ECO:0000256" key="2">
    <source>
        <dbReference type="ARBA" id="ARBA00022898"/>
    </source>
</evidence>
<organism evidence="4 5">
    <name type="scientific">Leucobacter luti</name>
    <dbReference type="NCBI Taxonomy" id="340320"/>
    <lineage>
        <taxon>Bacteria</taxon>
        <taxon>Bacillati</taxon>
        <taxon>Actinomycetota</taxon>
        <taxon>Actinomycetes</taxon>
        <taxon>Micrococcales</taxon>
        <taxon>Microbacteriaceae</taxon>
        <taxon>Leucobacter</taxon>
    </lineage>
</organism>
<name>A0A4Q7TXQ4_9MICO</name>
<gene>
    <name evidence="4" type="ORF">EV139_1435</name>
</gene>
<dbReference type="SUPFAM" id="SSF53383">
    <property type="entry name" value="PLP-dependent transferases"/>
    <property type="match status" value="1"/>
</dbReference>
<dbReference type="CDD" id="cd00610">
    <property type="entry name" value="OAT_like"/>
    <property type="match status" value="1"/>
</dbReference>
<dbReference type="RefSeq" id="WP_237464453.1">
    <property type="nucleotide sequence ID" value="NZ_QYAG01000001.1"/>
</dbReference>
<dbReference type="Gene3D" id="3.90.1150.10">
    <property type="entry name" value="Aspartate Aminotransferase, domain 1"/>
    <property type="match status" value="1"/>
</dbReference>
<dbReference type="EMBL" id="SHKI01000004">
    <property type="protein sequence ID" value="RZT66011.1"/>
    <property type="molecule type" value="Genomic_DNA"/>
</dbReference>
<dbReference type="Pfam" id="PF00202">
    <property type="entry name" value="Aminotran_3"/>
    <property type="match status" value="1"/>
</dbReference>
<sequence length="452" mass="46856">MTQDAGSAEKRRSIMVNAYDGAAATGLGAADRELIARRERVLGRPYRLFYREPVHAVRAAGAHLFDASGADFLDAYNNVPAVGHSNPRVQAAVAAQLGTLNTHTRYLTDGVIDYAERLTALFPAPLSQAVFACTGSEAVDLALRIARRVTGGEGIIITRNAYHGTTSAAAAISPSLGPGNEIPETVALVDAPDSVRGPGGDAAGAAFAQQVEAAIADFAARGIPFAGMIVDSVLSSDGLRLAPLGFLARAAEVVRAAGGLYIADEVQPGFGRTGSWWGFERHGLLPDLAVLGKPMGNGIPISAVIGSPELFDRFGAEVRYFNTFGGNPVSVAAANAVLDEIEERGLLAHAERAGERLASGLREIASSAGDGRVAEVRGAGLFLGVEYVDAAGAPDPAAALAVVTGLRERRILVSASGTFENVLKIRPPLVFDDADTERFLDGFAAVSADLGG</sequence>
<evidence type="ECO:0000256" key="1">
    <source>
        <dbReference type="ARBA" id="ARBA00008954"/>
    </source>
</evidence>
<keyword evidence="4" id="KW-0032">Aminotransferase</keyword>
<keyword evidence="5" id="KW-1185">Reference proteome</keyword>
<dbReference type="GO" id="GO:0008483">
    <property type="term" value="F:transaminase activity"/>
    <property type="evidence" value="ECO:0007669"/>
    <property type="project" value="UniProtKB-KW"/>
</dbReference>
<dbReference type="AlphaFoldDB" id="A0A4Q7TXQ4"/>
<dbReference type="Proteomes" id="UP000291832">
    <property type="component" value="Unassembled WGS sequence"/>
</dbReference>
<dbReference type="InterPro" id="IPR049704">
    <property type="entry name" value="Aminotrans_3_PPA_site"/>
</dbReference>
<dbReference type="InterPro" id="IPR015422">
    <property type="entry name" value="PyrdxlP-dep_Trfase_small"/>
</dbReference>
<comment type="similarity">
    <text evidence="1 3">Belongs to the class-III pyridoxal-phosphate-dependent aminotransferase family.</text>
</comment>
<dbReference type="Gene3D" id="3.40.640.10">
    <property type="entry name" value="Type I PLP-dependent aspartate aminotransferase-like (Major domain)"/>
    <property type="match status" value="1"/>
</dbReference>
<dbReference type="PIRSF" id="PIRSF000521">
    <property type="entry name" value="Transaminase_4ab_Lys_Orn"/>
    <property type="match status" value="1"/>
</dbReference>
<dbReference type="PANTHER" id="PTHR45688:SF13">
    <property type="entry name" value="ALANINE--GLYOXYLATE AMINOTRANSFERASE 2-LIKE"/>
    <property type="match status" value="1"/>
</dbReference>
<dbReference type="InterPro" id="IPR015424">
    <property type="entry name" value="PyrdxlP-dep_Trfase"/>
</dbReference>
<keyword evidence="2 3" id="KW-0663">Pyridoxal phosphate</keyword>
<dbReference type="InterPro" id="IPR005814">
    <property type="entry name" value="Aminotrans_3"/>
</dbReference>
<reference evidence="4 5" key="1">
    <citation type="journal article" date="2015" name="Stand. Genomic Sci.">
        <title>Genomic Encyclopedia of Bacterial and Archaeal Type Strains, Phase III: the genomes of soil and plant-associated and newly described type strains.</title>
        <authorList>
            <person name="Whitman W.B."/>
            <person name="Woyke T."/>
            <person name="Klenk H.P."/>
            <person name="Zhou Y."/>
            <person name="Lilburn T.G."/>
            <person name="Beck B.J."/>
            <person name="De Vos P."/>
            <person name="Vandamme P."/>
            <person name="Eisen J.A."/>
            <person name="Garrity G."/>
            <person name="Hugenholtz P."/>
            <person name="Kyrpides N.C."/>
        </authorList>
    </citation>
    <scope>NUCLEOTIDE SEQUENCE [LARGE SCALE GENOMIC DNA]</scope>
    <source>
        <strain evidence="4 5">RF6</strain>
    </source>
</reference>
<comment type="caution">
    <text evidence="4">The sequence shown here is derived from an EMBL/GenBank/DDBJ whole genome shotgun (WGS) entry which is preliminary data.</text>
</comment>
<evidence type="ECO:0000256" key="3">
    <source>
        <dbReference type="RuleBase" id="RU003560"/>
    </source>
</evidence>
<proteinExistence type="inferred from homology"/>
<dbReference type="PROSITE" id="PS00600">
    <property type="entry name" value="AA_TRANSFER_CLASS_3"/>
    <property type="match status" value="1"/>
</dbReference>
<protein>
    <submittedName>
        <fullName evidence="4">4-aminobutyrate aminotransferase-like enzyme</fullName>
    </submittedName>
</protein>
<evidence type="ECO:0000313" key="4">
    <source>
        <dbReference type="EMBL" id="RZT66011.1"/>
    </source>
</evidence>
<dbReference type="PANTHER" id="PTHR45688">
    <property type="match status" value="1"/>
</dbReference>
<dbReference type="InterPro" id="IPR015421">
    <property type="entry name" value="PyrdxlP-dep_Trfase_major"/>
</dbReference>
<evidence type="ECO:0000313" key="5">
    <source>
        <dbReference type="Proteomes" id="UP000291832"/>
    </source>
</evidence>
<accession>A0A4Q7TXQ4</accession>
<dbReference type="GO" id="GO:0030170">
    <property type="term" value="F:pyridoxal phosphate binding"/>
    <property type="evidence" value="ECO:0007669"/>
    <property type="project" value="InterPro"/>
</dbReference>
<keyword evidence="4" id="KW-0808">Transferase</keyword>